<dbReference type="PIRSF" id="PIRSF006060">
    <property type="entry name" value="AA_transporter"/>
    <property type="match status" value="1"/>
</dbReference>
<evidence type="ECO:0000256" key="2">
    <source>
        <dbReference type="ARBA" id="ARBA00022692"/>
    </source>
</evidence>
<feature type="transmembrane region" description="Helical" evidence="5">
    <location>
        <begin position="339"/>
        <end position="362"/>
    </location>
</feature>
<dbReference type="PANTHER" id="PTHR11785:SF512">
    <property type="entry name" value="SOBREMESA, ISOFORM B"/>
    <property type="match status" value="1"/>
</dbReference>
<dbReference type="KEGG" id="msyr:CXP39_00325"/>
<dbReference type="Gene3D" id="1.20.1740.10">
    <property type="entry name" value="Amino acid/polyamine transporter I"/>
    <property type="match status" value="1"/>
</dbReference>
<evidence type="ECO:0000313" key="6">
    <source>
        <dbReference type="EMBL" id="AUF83256.1"/>
    </source>
</evidence>
<feature type="transmembrane region" description="Helical" evidence="5">
    <location>
        <begin position="467"/>
        <end position="489"/>
    </location>
</feature>
<feature type="transmembrane region" description="Helical" evidence="5">
    <location>
        <begin position="15"/>
        <end position="36"/>
    </location>
</feature>
<evidence type="ECO:0000256" key="1">
    <source>
        <dbReference type="ARBA" id="ARBA00004141"/>
    </source>
</evidence>
<organism evidence="6 7">
    <name type="scientific">Mesoplasma syrphidae</name>
    <dbReference type="NCBI Taxonomy" id="225999"/>
    <lineage>
        <taxon>Bacteria</taxon>
        <taxon>Bacillati</taxon>
        <taxon>Mycoplasmatota</taxon>
        <taxon>Mollicutes</taxon>
        <taxon>Entomoplasmatales</taxon>
        <taxon>Entomoplasmataceae</taxon>
        <taxon>Mesoplasma</taxon>
    </lineage>
</organism>
<keyword evidence="4 5" id="KW-0472">Membrane</keyword>
<dbReference type="InterPro" id="IPR002293">
    <property type="entry name" value="AA/rel_permease1"/>
</dbReference>
<feature type="transmembrane region" description="Helical" evidence="5">
    <location>
        <begin position="245"/>
        <end position="270"/>
    </location>
</feature>
<evidence type="ECO:0000256" key="4">
    <source>
        <dbReference type="ARBA" id="ARBA00023136"/>
    </source>
</evidence>
<feature type="transmembrane region" description="Helical" evidence="5">
    <location>
        <begin position="290"/>
        <end position="318"/>
    </location>
</feature>
<proteinExistence type="predicted"/>
<dbReference type="GO" id="GO:0016020">
    <property type="term" value="C:membrane"/>
    <property type="evidence" value="ECO:0007669"/>
    <property type="project" value="UniProtKB-SubCell"/>
</dbReference>
<feature type="transmembrane region" description="Helical" evidence="5">
    <location>
        <begin position="432"/>
        <end position="455"/>
    </location>
</feature>
<comment type="subcellular location">
    <subcellularLocation>
        <location evidence="1">Membrane</location>
        <topology evidence="1">Multi-pass membrane protein</topology>
    </subcellularLocation>
</comment>
<keyword evidence="7" id="KW-1185">Reference proteome</keyword>
<feature type="transmembrane region" description="Helical" evidence="5">
    <location>
        <begin position="137"/>
        <end position="155"/>
    </location>
</feature>
<feature type="transmembrane region" description="Helical" evidence="5">
    <location>
        <begin position="389"/>
        <end position="411"/>
    </location>
</feature>
<keyword evidence="3 5" id="KW-1133">Transmembrane helix</keyword>
<dbReference type="EMBL" id="CP025257">
    <property type="protein sequence ID" value="AUF83256.1"/>
    <property type="molecule type" value="Genomic_DNA"/>
</dbReference>
<accession>A0A2K9BIY6</accession>
<dbReference type="PANTHER" id="PTHR11785">
    <property type="entry name" value="AMINO ACID TRANSPORTER"/>
    <property type="match status" value="1"/>
</dbReference>
<keyword evidence="2 5" id="KW-0812">Transmembrane</keyword>
<dbReference type="Proteomes" id="UP000233419">
    <property type="component" value="Chromosome"/>
</dbReference>
<sequence>MSKGNRYMIKNKAKLFELLTLFTMVVGTVVGTGIYVKNNELLVETGNPIIAIILWFVVGMVCVGIVYVFIEISSSTRKFGNGTVGNWTKLFVGRKAASVCSMMYMIIYVPSCQGIFTVLFVTYIFKIFNVVLPPGAMFSLYLFIGISMIVIFLFINMYSPFNASKKILIFGTFFKFIPLIIALFAGFILAGPNGAMSNGGLNDQSWSTSDFDPGLFIRGFGGILFSFDGFIYIANAQKTAKHKEVVPKALLFGMIFVAIFYVLMAISLFLGSPDGTIENILIQVFGGKGAGSLITNLVSIVICFIGINIFSYIGVVGMQSDAQSRVVYSKGRNIDYIKAGYIQMIASIIVFTLFLTLGFGLFSGNWHGFQTSIDIDNYQNLVFGHAAKYVGIMSSTAACFGFSFITLLIFSAIRNRWTNKVEVLKIKGFLPVAWVSGILLATFVILGIYTFLVPIDVYKGQTSWIESSGFIFLLLLLAGISAIAILYFIQEYKFKKDPFVNGFEGEIQPEEVIAKKKVSEVIKIVKAKVLRR</sequence>
<dbReference type="GO" id="GO:0015179">
    <property type="term" value="F:L-amino acid transmembrane transporter activity"/>
    <property type="evidence" value="ECO:0007669"/>
    <property type="project" value="TreeGrafter"/>
</dbReference>
<dbReference type="Pfam" id="PF13520">
    <property type="entry name" value="AA_permease_2"/>
    <property type="match status" value="1"/>
</dbReference>
<gene>
    <name evidence="6" type="ORF">CXP39_00325</name>
</gene>
<dbReference type="AlphaFoldDB" id="A0A2K9BIY6"/>
<feature type="transmembrane region" description="Helical" evidence="5">
    <location>
        <begin position="215"/>
        <end position="233"/>
    </location>
</feature>
<feature type="transmembrane region" description="Helical" evidence="5">
    <location>
        <begin position="167"/>
        <end position="190"/>
    </location>
</feature>
<evidence type="ECO:0000313" key="7">
    <source>
        <dbReference type="Proteomes" id="UP000233419"/>
    </source>
</evidence>
<feature type="transmembrane region" description="Helical" evidence="5">
    <location>
        <begin position="104"/>
        <end position="125"/>
    </location>
</feature>
<evidence type="ECO:0000256" key="5">
    <source>
        <dbReference type="SAM" id="Phobius"/>
    </source>
</evidence>
<reference evidence="6 7" key="1">
    <citation type="submission" date="2017-12" db="EMBL/GenBank/DDBJ databases">
        <title>Mesoplasma syrphidae YJS, Complete Genome.</title>
        <authorList>
            <person name="Knight T.F."/>
            <person name="Citino T."/>
            <person name="Rubinstein R."/>
            <person name="Neuschaefer Z."/>
        </authorList>
    </citation>
    <scope>NUCLEOTIDE SEQUENCE [LARGE SCALE GENOMIC DNA]</scope>
    <source>
        <strain evidence="6 7">YJS</strain>
    </source>
</reference>
<feature type="transmembrane region" description="Helical" evidence="5">
    <location>
        <begin position="48"/>
        <end position="70"/>
    </location>
</feature>
<dbReference type="InterPro" id="IPR050598">
    <property type="entry name" value="AminoAcid_Transporter"/>
</dbReference>
<protein>
    <submittedName>
        <fullName evidence="6">APC family permease</fullName>
    </submittedName>
</protein>
<name>A0A2K9BIY6_9MOLU</name>
<evidence type="ECO:0000256" key="3">
    <source>
        <dbReference type="ARBA" id="ARBA00022989"/>
    </source>
</evidence>